<accession>A0A2R8B544</accession>
<reference evidence="1 2" key="1">
    <citation type="submission" date="2018-03" db="EMBL/GenBank/DDBJ databases">
        <authorList>
            <person name="Keele B.F."/>
        </authorList>
    </citation>
    <scope>NUCLEOTIDE SEQUENCE [LARGE SCALE GENOMIC DNA]</scope>
    <source>
        <strain evidence="1 2">CECT 8626</strain>
    </source>
</reference>
<dbReference type="Gene3D" id="1.25.40.10">
    <property type="entry name" value="Tetratricopeptide repeat domain"/>
    <property type="match status" value="1"/>
</dbReference>
<dbReference type="EMBL" id="OMOQ01000001">
    <property type="protein sequence ID" value="SPH17662.1"/>
    <property type="molecule type" value="Genomic_DNA"/>
</dbReference>
<organism evidence="1 2">
    <name type="scientific">Albidovulum aquaemixtae</name>
    <dbReference type="NCBI Taxonomy" id="1542388"/>
    <lineage>
        <taxon>Bacteria</taxon>
        <taxon>Pseudomonadati</taxon>
        <taxon>Pseudomonadota</taxon>
        <taxon>Alphaproteobacteria</taxon>
        <taxon>Rhodobacterales</taxon>
        <taxon>Paracoccaceae</taxon>
        <taxon>Albidovulum</taxon>
    </lineage>
</organism>
<dbReference type="SUPFAM" id="SSF48452">
    <property type="entry name" value="TPR-like"/>
    <property type="match status" value="1"/>
</dbReference>
<dbReference type="OrthoDB" id="7593450at2"/>
<evidence type="ECO:0008006" key="3">
    <source>
        <dbReference type="Google" id="ProtNLM"/>
    </source>
</evidence>
<gene>
    <name evidence="1" type="ORF">DEA8626_01186</name>
</gene>
<dbReference type="RefSeq" id="WP_108852081.1">
    <property type="nucleotide sequence ID" value="NZ_OMOQ01000001.1"/>
</dbReference>
<name>A0A2R8B544_9RHOB</name>
<dbReference type="Pfam" id="PF06041">
    <property type="entry name" value="DUF924"/>
    <property type="match status" value="1"/>
</dbReference>
<keyword evidence="2" id="KW-1185">Reference proteome</keyword>
<protein>
    <recommendedName>
        <fullName evidence="3">DUF924 domain-containing protein</fullName>
    </recommendedName>
</protein>
<dbReference type="InterPro" id="IPR010323">
    <property type="entry name" value="DUF924"/>
</dbReference>
<dbReference type="InterPro" id="IPR011990">
    <property type="entry name" value="TPR-like_helical_dom_sf"/>
</dbReference>
<evidence type="ECO:0000313" key="2">
    <source>
        <dbReference type="Proteomes" id="UP000244924"/>
    </source>
</evidence>
<proteinExistence type="predicted"/>
<evidence type="ECO:0000313" key="1">
    <source>
        <dbReference type="EMBL" id="SPH17662.1"/>
    </source>
</evidence>
<dbReference type="Gene3D" id="1.20.58.320">
    <property type="entry name" value="TPR-like"/>
    <property type="match status" value="1"/>
</dbReference>
<dbReference type="Proteomes" id="UP000244924">
    <property type="component" value="Unassembled WGS sequence"/>
</dbReference>
<dbReference type="AlphaFoldDB" id="A0A2R8B544"/>
<sequence>MSEPEAVVDFWLHEIGPSGWYVEAAEVDEEIRSRFGAEWAAARAGERDYWCNGPRGTLAFLILTDQFPRNMFRGTGDAFATDERAREAARKAVGKEFDLSVREPERIFFYMPFEHSEKLEDQDFAVDLVQRNMIQSRDEYLRHARAHREIIRRFGRFPFRNEALGRKMTPEETEFIEKGGYRGVLNALDDT</sequence>